<sequence>MKTILITGATDGLGKAVALELAKEGHTLVLHGRNPQRGEALLKQIEKETGNTNLKYYNADFAELSQIKQLAQEVLENEQQLDVLINNAGLGIEPSRRTSKDGNEMLWQVNYLGTYLLTKLLKPLLKKSAPSRIVQVASAGQAAPNFEDINQEKHWTGYQGYCQSKLAQIMLAVELADEYAKDGISMNALHPASLMPTKIVQSPMDTIPDGVKSVVTLAISDKLINTNGKYFFKRTQEKADATAYDEQVRKQLMELSYEMTGV</sequence>
<dbReference type="PANTHER" id="PTHR43157">
    <property type="entry name" value="PHOSPHATIDYLINOSITOL-GLYCAN BIOSYNTHESIS CLASS F PROTEIN-RELATED"/>
    <property type="match status" value="1"/>
</dbReference>
<name>A0A2V4A0B8_9BACT</name>
<dbReference type="EMBL" id="QFLI01000002">
    <property type="protein sequence ID" value="PXY01991.1"/>
    <property type="molecule type" value="Genomic_DNA"/>
</dbReference>
<dbReference type="PRINTS" id="PR00080">
    <property type="entry name" value="SDRFAMILY"/>
</dbReference>
<evidence type="ECO:0000256" key="1">
    <source>
        <dbReference type="ARBA" id="ARBA00023002"/>
    </source>
</evidence>
<dbReference type="Gene3D" id="3.40.50.720">
    <property type="entry name" value="NAD(P)-binding Rossmann-like Domain"/>
    <property type="match status" value="1"/>
</dbReference>
<dbReference type="PANTHER" id="PTHR43157:SF31">
    <property type="entry name" value="PHOSPHATIDYLINOSITOL-GLYCAN BIOSYNTHESIS CLASS F PROTEIN"/>
    <property type="match status" value="1"/>
</dbReference>
<dbReference type="RefSeq" id="WP_110359625.1">
    <property type="nucleotide sequence ID" value="NZ_QFLI01000002.1"/>
</dbReference>
<evidence type="ECO:0000256" key="2">
    <source>
        <dbReference type="RuleBase" id="RU000363"/>
    </source>
</evidence>
<accession>A0A2V4A0B8</accession>
<dbReference type="AlphaFoldDB" id="A0A2V4A0B8"/>
<reference evidence="3 4" key="1">
    <citation type="submission" date="2018-05" db="EMBL/GenBank/DDBJ databases">
        <title>Marinifilum breve JC075T sp. nov., a marine bacterium isolated from Yongle Blue Hole in the South China Sea.</title>
        <authorList>
            <person name="Fu T."/>
        </authorList>
    </citation>
    <scope>NUCLEOTIDE SEQUENCE [LARGE SCALE GENOMIC DNA]</scope>
    <source>
        <strain evidence="3 4">JC075</strain>
    </source>
</reference>
<dbReference type="InterPro" id="IPR036291">
    <property type="entry name" value="NAD(P)-bd_dom_sf"/>
</dbReference>
<organism evidence="3 4">
    <name type="scientific">Marinifilum breve</name>
    <dbReference type="NCBI Taxonomy" id="2184082"/>
    <lineage>
        <taxon>Bacteria</taxon>
        <taxon>Pseudomonadati</taxon>
        <taxon>Bacteroidota</taxon>
        <taxon>Bacteroidia</taxon>
        <taxon>Marinilabiliales</taxon>
        <taxon>Marinifilaceae</taxon>
    </lineage>
</organism>
<dbReference type="SUPFAM" id="SSF51735">
    <property type="entry name" value="NAD(P)-binding Rossmann-fold domains"/>
    <property type="match status" value="1"/>
</dbReference>
<gene>
    <name evidence="3" type="ORF">DF185_04905</name>
</gene>
<comment type="caution">
    <text evidence="3">The sequence shown here is derived from an EMBL/GenBank/DDBJ whole genome shotgun (WGS) entry which is preliminary data.</text>
</comment>
<dbReference type="InterPro" id="IPR002347">
    <property type="entry name" value="SDR_fam"/>
</dbReference>
<comment type="similarity">
    <text evidence="2">Belongs to the short-chain dehydrogenases/reductases (SDR) family.</text>
</comment>
<dbReference type="Proteomes" id="UP000248079">
    <property type="component" value="Unassembled WGS sequence"/>
</dbReference>
<keyword evidence="4" id="KW-1185">Reference proteome</keyword>
<dbReference type="PRINTS" id="PR00081">
    <property type="entry name" value="GDHRDH"/>
</dbReference>
<keyword evidence="1" id="KW-0560">Oxidoreductase</keyword>
<proteinExistence type="inferred from homology"/>
<evidence type="ECO:0000313" key="3">
    <source>
        <dbReference type="EMBL" id="PXY01991.1"/>
    </source>
</evidence>
<dbReference type="Pfam" id="PF00106">
    <property type="entry name" value="adh_short"/>
    <property type="match status" value="1"/>
</dbReference>
<dbReference type="OrthoDB" id="822355at2"/>
<evidence type="ECO:0000313" key="4">
    <source>
        <dbReference type="Proteomes" id="UP000248079"/>
    </source>
</evidence>
<protein>
    <submittedName>
        <fullName evidence="3">3-oxoacyl-ACP reductase</fullName>
    </submittedName>
</protein>
<dbReference type="GO" id="GO:0016491">
    <property type="term" value="F:oxidoreductase activity"/>
    <property type="evidence" value="ECO:0007669"/>
    <property type="project" value="UniProtKB-KW"/>
</dbReference>